<dbReference type="InterPro" id="IPR029062">
    <property type="entry name" value="Class_I_gatase-like"/>
</dbReference>
<reference evidence="1" key="1">
    <citation type="journal article" date="2014" name="Int. J. Syst. Evol. Microbiol.">
        <title>Complete genome sequence of Corynebacterium casei LMG S-19264T (=DSM 44701T), isolated from a smear-ripened cheese.</title>
        <authorList>
            <consortium name="US DOE Joint Genome Institute (JGI-PGF)"/>
            <person name="Walter F."/>
            <person name="Albersmeier A."/>
            <person name="Kalinowski J."/>
            <person name="Ruckert C."/>
        </authorList>
    </citation>
    <scope>NUCLEOTIDE SEQUENCE</scope>
    <source>
        <strain evidence="1">CGMCC 1.15454</strain>
    </source>
</reference>
<dbReference type="Gene3D" id="3.40.50.880">
    <property type="match status" value="1"/>
</dbReference>
<protein>
    <submittedName>
        <fullName evidence="1">Uncharacterized protein</fullName>
    </submittedName>
</protein>
<dbReference type="Proteomes" id="UP000621492">
    <property type="component" value="Unassembled WGS sequence"/>
</dbReference>
<accession>A0A9W5U0Q9</accession>
<reference evidence="1" key="2">
    <citation type="submission" date="2020-09" db="EMBL/GenBank/DDBJ databases">
        <authorList>
            <person name="Sun Q."/>
            <person name="Zhou Y."/>
        </authorList>
    </citation>
    <scope>NUCLEOTIDE SEQUENCE</scope>
    <source>
        <strain evidence="1">CGMCC 1.15454</strain>
    </source>
</reference>
<evidence type="ECO:0000313" key="1">
    <source>
        <dbReference type="EMBL" id="GGB58130.1"/>
    </source>
</evidence>
<organism evidence="1 2">
    <name type="scientific">Lentibacillus populi</name>
    <dbReference type="NCBI Taxonomy" id="1827502"/>
    <lineage>
        <taxon>Bacteria</taxon>
        <taxon>Bacillati</taxon>
        <taxon>Bacillota</taxon>
        <taxon>Bacilli</taxon>
        <taxon>Bacillales</taxon>
        <taxon>Bacillaceae</taxon>
        <taxon>Lentibacillus</taxon>
    </lineage>
</organism>
<keyword evidence="2" id="KW-1185">Reference proteome</keyword>
<dbReference type="AlphaFoldDB" id="A0A9W5U0Q9"/>
<evidence type="ECO:0000313" key="2">
    <source>
        <dbReference type="Proteomes" id="UP000621492"/>
    </source>
</evidence>
<proteinExistence type="predicted"/>
<gene>
    <name evidence="1" type="ORF">GCM10011409_39530</name>
</gene>
<dbReference type="EMBL" id="BMJD01000049">
    <property type="protein sequence ID" value="GGB58130.1"/>
    <property type="molecule type" value="Genomic_DNA"/>
</dbReference>
<sequence length="85" mass="9794">MHTSNSVEYLKMLCPNYKGELYYRDVKAITDDNLITASSAGGLLFARNILAKLDVFSQDTLDAWYNYFNTGDAKYFYNLMQTLEN</sequence>
<comment type="caution">
    <text evidence="1">The sequence shown here is derived from an EMBL/GenBank/DDBJ whole genome shotgun (WGS) entry which is preliminary data.</text>
</comment>
<name>A0A9W5U0Q9_9BACI</name>